<dbReference type="PROSITE" id="PS00122">
    <property type="entry name" value="CARBOXYLESTERASE_B_1"/>
    <property type="match status" value="1"/>
</dbReference>
<dbReference type="PANTHER" id="PTHR11559">
    <property type="entry name" value="CARBOXYLESTERASE"/>
    <property type="match status" value="1"/>
</dbReference>
<keyword evidence="7" id="KW-1185">Reference proteome</keyword>
<reference evidence="6" key="2">
    <citation type="submission" date="2025-09" db="UniProtKB">
        <authorList>
            <consortium name="Ensembl"/>
        </authorList>
    </citation>
    <scope>IDENTIFICATION</scope>
</reference>
<evidence type="ECO:0000313" key="7">
    <source>
        <dbReference type="Proteomes" id="UP000694421"/>
    </source>
</evidence>
<evidence type="ECO:0000259" key="5">
    <source>
        <dbReference type="Pfam" id="PF00135"/>
    </source>
</evidence>
<dbReference type="GO" id="GO:0016787">
    <property type="term" value="F:hydrolase activity"/>
    <property type="evidence" value="ECO:0007669"/>
    <property type="project" value="UniProtKB-KW"/>
</dbReference>
<evidence type="ECO:0000256" key="4">
    <source>
        <dbReference type="RuleBase" id="RU361235"/>
    </source>
</evidence>
<organism evidence="6 7">
    <name type="scientific">Salvator merianae</name>
    <name type="common">Argentine black and white tegu</name>
    <name type="synonym">Tupinambis merianae</name>
    <dbReference type="NCBI Taxonomy" id="96440"/>
    <lineage>
        <taxon>Eukaryota</taxon>
        <taxon>Metazoa</taxon>
        <taxon>Chordata</taxon>
        <taxon>Craniata</taxon>
        <taxon>Vertebrata</taxon>
        <taxon>Euteleostomi</taxon>
        <taxon>Lepidosauria</taxon>
        <taxon>Squamata</taxon>
        <taxon>Bifurcata</taxon>
        <taxon>Unidentata</taxon>
        <taxon>Episquamata</taxon>
        <taxon>Laterata</taxon>
        <taxon>Teiioidea</taxon>
        <taxon>Teiidae</taxon>
        <taxon>Salvator</taxon>
    </lineage>
</organism>
<sequence>MLHSSERWLLGAVICAFSVAGTIEEGRRTVQPEVVTKCGHLQGKLAQVEGVDQPVNVFLGIPFAKPPVGPLRFSPPQPAEPWNNVREATHFPPMCLQHLEWMSAIKKAMNAKFPILTVSEDCLYLNVFTPDTTAKLPVMVWIHGGALVTGGASIYDGSALSAYGNVVVVAIQYRLGLPGFFSTGTREAQGNWGLLDQVAALHWVQDNIPVFGGDAQSVTIFGESAGGFSVSALILSPLAKGLFHRAISESGVAQIPGLFTNHPEVFAEKVADLSGCEKSHPGMVQCLRSKTEEDLRILNINISLEVGFVPAVVDGEFVPKAPEVLLAAKEFSTVPYLTGVNNNEYGWLIPQALNLSDTTEGMDKEVITEVLQKMAFQLNLPPESVTMALEEYLGDTEDRATLRDSFLDLMGDILFVVPALQVARYHRDSGAPVYFYEFQHRPTAFKDTKPSFVKADHGDELVFVFGGPFLRSSEENGSFLMVESTEGEKDLSRRIMKYWANFAHHG</sequence>
<feature type="chain" id="PRO_5034654658" description="Carboxylic ester hydrolase" evidence="4">
    <location>
        <begin position="21"/>
        <end position="506"/>
    </location>
</feature>
<keyword evidence="3" id="KW-1015">Disulfide bond</keyword>
<reference evidence="6" key="1">
    <citation type="submission" date="2025-08" db="UniProtKB">
        <authorList>
            <consortium name="Ensembl"/>
        </authorList>
    </citation>
    <scope>IDENTIFICATION</scope>
</reference>
<dbReference type="FunFam" id="3.40.50.1820:FF:000011">
    <property type="entry name" value="Carboxylic ester hydrolase"/>
    <property type="match status" value="1"/>
</dbReference>
<accession>A0A8D0KHZ4</accession>
<dbReference type="EC" id="3.1.1.-" evidence="4"/>
<name>A0A8D0KHZ4_SALMN</name>
<dbReference type="Ensembl" id="ENSSMRT00000026518.1">
    <property type="protein sequence ID" value="ENSSMRP00000022675.1"/>
    <property type="gene ID" value="ENSSMRG00000017608.1"/>
</dbReference>
<dbReference type="InterPro" id="IPR029058">
    <property type="entry name" value="AB_hydrolase_fold"/>
</dbReference>
<keyword evidence="4" id="KW-0732">Signal</keyword>
<dbReference type="CDD" id="cd00312">
    <property type="entry name" value="Esterase_lipase"/>
    <property type="match status" value="1"/>
</dbReference>
<dbReference type="InterPro" id="IPR050309">
    <property type="entry name" value="Type-B_Carboxylest/Lipase"/>
</dbReference>
<dbReference type="AlphaFoldDB" id="A0A8D0KHZ4"/>
<dbReference type="Gene3D" id="3.40.50.1820">
    <property type="entry name" value="alpha/beta hydrolase"/>
    <property type="match status" value="1"/>
</dbReference>
<dbReference type="SUPFAM" id="SSF53474">
    <property type="entry name" value="alpha/beta-Hydrolases"/>
    <property type="match status" value="1"/>
</dbReference>
<feature type="domain" description="Carboxylesterase type B" evidence="5">
    <location>
        <begin position="31"/>
        <end position="506"/>
    </location>
</feature>
<dbReference type="InterPro" id="IPR019819">
    <property type="entry name" value="Carboxylesterase_B_CS"/>
</dbReference>
<dbReference type="GeneTree" id="ENSGT00940000155200"/>
<evidence type="ECO:0000313" key="6">
    <source>
        <dbReference type="Ensembl" id="ENSSMRP00000022675.1"/>
    </source>
</evidence>
<dbReference type="Pfam" id="PF00135">
    <property type="entry name" value="COesterase"/>
    <property type="match status" value="1"/>
</dbReference>
<dbReference type="Proteomes" id="UP000694421">
    <property type="component" value="Unplaced"/>
</dbReference>
<dbReference type="InterPro" id="IPR002018">
    <property type="entry name" value="CarbesteraseB"/>
</dbReference>
<dbReference type="InterPro" id="IPR019826">
    <property type="entry name" value="Carboxylesterase_B_AS"/>
</dbReference>
<proteinExistence type="inferred from homology"/>
<comment type="similarity">
    <text evidence="1 4">Belongs to the type-B carboxylesterase/lipase family.</text>
</comment>
<dbReference type="PROSITE" id="PS00941">
    <property type="entry name" value="CARBOXYLESTERASE_B_2"/>
    <property type="match status" value="1"/>
</dbReference>
<protein>
    <recommendedName>
        <fullName evidence="4">Carboxylic ester hydrolase</fullName>
        <ecNumber evidence="4">3.1.1.-</ecNumber>
    </recommendedName>
</protein>
<evidence type="ECO:0000256" key="3">
    <source>
        <dbReference type="ARBA" id="ARBA00023157"/>
    </source>
</evidence>
<dbReference type="OMA" id="MWISFIT"/>
<evidence type="ECO:0000256" key="1">
    <source>
        <dbReference type="ARBA" id="ARBA00005964"/>
    </source>
</evidence>
<evidence type="ECO:0000256" key="2">
    <source>
        <dbReference type="ARBA" id="ARBA00022801"/>
    </source>
</evidence>
<keyword evidence="2 4" id="KW-0378">Hydrolase</keyword>
<feature type="signal peptide" evidence="4">
    <location>
        <begin position="1"/>
        <end position="20"/>
    </location>
</feature>